<organism evidence="3 4">
    <name type="scientific">Elysia crispata</name>
    <name type="common">lettuce slug</name>
    <dbReference type="NCBI Taxonomy" id="231223"/>
    <lineage>
        <taxon>Eukaryota</taxon>
        <taxon>Metazoa</taxon>
        <taxon>Spiralia</taxon>
        <taxon>Lophotrochozoa</taxon>
        <taxon>Mollusca</taxon>
        <taxon>Gastropoda</taxon>
        <taxon>Heterobranchia</taxon>
        <taxon>Euthyneura</taxon>
        <taxon>Panpulmonata</taxon>
        <taxon>Sacoglossa</taxon>
        <taxon>Placobranchoidea</taxon>
        <taxon>Plakobranchidae</taxon>
        <taxon>Elysia</taxon>
    </lineage>
</organism>
<proteinExistence type="predicted"/>
<feature type="region of interest" description="Disordered" evidence="1">
    <location>
        <begin position="19"/>
        <end position="68"/>
    </location>
</feature>
<gene>
    <name evidence="3" type="ORF">RRG08_050061</name>
</gene>
<keyword evidence="4" id="KW-1185">Reference proteome</keyword>
<sequence>MLSTALIIIRFIIIVKGPSRSGRSAHPSRSFCSAQRAQEVPQPGHVSRATSPDFPDQIPLSTENADKK</sequence>
<dbReference type="EMBL" id="JAWDGP010001646">
    <property type="protein sequence ID" value="KAK3789617.1"/>
    <property type="molecule type" value="Genomic_DNA"/>
</dbReference>
<reference evidence="3" key="1">
    <citation type="journal article" date="2023" name="G3 (Bethesda)">
        <title>A reference genome for the long-term kleptoplast-retaining sea slug Elysia crispata morphotype clarki.</title>
        <authorList>
            <person name="Eastman K.E."/>
            <person name="Pendleton A.L."/>
            <person name="Shaikh M.A."/>
            <person name="Suttiyut T."/>
            <person name="Ogas R."/>
            <person name="Tomko P."/>
            <person name="Gavelis G."/>
            <person name="Widhalm J.R."/>
            <person name="Wisecaver J.H."/>
        </authorList>
    </citation>
    <scope>NUCLEOTIDE SEQUENCE</scope>
    <source>
        <strain evidence="3">ECLA1</strain>
    </source>
</reference>
<protein>
    <submittedName>
        <fullName evidence="3">Uncharacterized protein</fullName>
    </submittedName>
</protein>
<name>A0AAE1E0K2_9GAST</name>
<dbReference type="Proteomes" id="UP001283361">
    <property type="component" value="Unassembled WGS sequence"/>
</dbReference>
<accession>A0AAE1E0K2</accession>
<evidence type="ECO:0000256" key="2">
    <source>
        <dbReference type="SAM" id="SignalP"/>
    </source>
</evidence>
<keyword evidence="2" id="KW-0732">Signal</keyword>
<feature type="signal peptide" evidence="2">
    <location>
        <begin position="1"/>
        <end position="17"/>
    </location>
</feature>
<evidence type="ECO:0000313" key="4">
    <source>
        <dbReference type="Proteomes" id="UP001283361"/>
    </source>
</evidence>
<feature type="chain" id="PRO_5042208505" evidence="2">
    <location>
        <begin position="18"/>
        <end position="68"/>
    </location>
</feature>
<comment type="caution">
    <text evidence="3">The sequence shown here is derived from an EMBL/GenBank/DDBJ whole genome shotgun (WGS) entry which is preliminary data.</text>
</comment>
<dbReference type="AlphaFoldDB" id="A0AAE1E0K2"/>
<evidence type="ECO:0000256" key="1">
    <source>
        <dbReference type="SAM" id="MobiDB-lite"/>
    </source>
</evidence>
<evidence type="ECO:0000313" key="3">
    <source>
        <dbReference type="EMBL" id="KAK3789617.1"/>
    </source>
</evidence>
<feature type="compositionally biased region" description="Polar residues" evidence="1">
    <location>
        <begin position="59"/>
        <end position="68"/>
    </location>
</feature>